<dbReference type="InterPro" id="IPR000241">
    <property type="entry name" value="RlmKL-like_Mtase"/>
</dbReference>
<dbReference type="GO" id="GO:0003723">
    <property type="term" value="F:RNA binding"/>
    <property type="evidence" value="ECO:0007669"/>
    <property type="project" value="InterPro"/>
</dbReference>
<dbReference type="CDD" id="cd11715">
    <property type="entry name" value="THUMP_AdoMetMT"/>
    <property type="match status" value="1"/>
</dbReference>
<evidence type="ECO:0000256" key="1">
    <source>
        <dbReference type="ARBA" id="ARBA00022603"/>
    </source>
</evidence>
<evidence type="ECO:0000259" key="4">
    <source>
        <dbReference type="Pfam" id="PF02926"/>
    </source>
</evidence>
<keyword evidence="1 6" id="KW-0489">Methyltransferase</keyword>
<name>A0A7L9WI73_9RHOB</name>
<organism evidence="6 7">
    <name type="scientific">Pseudooceanicola spongiae</name>
    <dbReference type="NCBI Taxonomy" id="2613965"/>
    <lineage>
        <taxon>Bacteria</taxon>
        <taxon>Pseudomonadati</taxon>
        <taxon>Pseudomonadota</taxon>
        <taxon>Alphaproteobacteria</taxon>
        <taxon>Rhodobacterales</taxon>
        <taxon>Paracoccaceae</taxon>
        <taxon>Pseudooceanicola</taxon>
    </lineage>
</organism>
<dbReference type="Pfam" id="PF22020">
    <property type="entry name" value="RlmL_1st"/>
    <property type="match status" value="1"/>
</dbReference>
<evidence type="ECO:0000259" key="5">
    <source>
        <dbReference type="Pfam" id="PF22020"/>
    </source>
</evidence>
<dbReference type="GO" id="GO:0070043">
    <property type="term" value="F:rRNA (guanine-N7-)-methyltransferase activity"/>
    <property type="evidence" value="ECO:0007669"/>
    <property type="project" value="TreeGrafter"/>
</dbReference>
<feature type="domain" description="RlmL ferredoxin-like" evidence="5">
    <location>
        <begin position="6"/>
        <end position="61"/>
    </location>
</feature>
<gene>
    <name evidence="6" type="ORF">F3W81_03335</name>
</gene>
<dbReference type="Gene3D" id="3.40.50.150">
    <property type="entry name" value="Vaccinia Virus protein VP39"/>
    <property type="match status" value="1"/>
</dbReference>
<dbReference type="EMBL" id="CP045201">
    <property type="protein sequence ID" value="QOL79939.1"/>
    <property type="molecule type" value="Genomic_DNA"/>
</dbReference>
<dbReference type="Proteomes" id="UP000594118">
    <property type="component" value="Chromosome"/>
</dbReference>
<evidence type="ECO:0000256" key="2">
    <source>
        <dbReference type="ARBA" id="ARBA00022679"/>
    </source>
</evidence>
<feature type="domain" description="THUMP" evidence="4">
    <location>
        <begin position="72"/>
        <end position="150"/>
    </location>
</feature>
<keyword evidence="2 6" id="KW-0808">Transferase</keyword>
<feature type="domain" description="Ribosomal RNA large subunit methyltransferase K/L-like methyltransferase" evidence="3">
    <location>
        <begin position="159"/>
        <end position="346"/>
    </location>
</feature>
<keyword evidence="7" id="KW-1185">Reference proteome</keyword>
<accession>A0A7L9WI73</accession>
<dbReference type="Gene3D" id="3.30.2130.30">
    <property type="match status" value="1"/>
</dbReference>
<evidence type="ECO:0000313" key="6">
    <source>
        <dbReference type="EMBL" id="QOL79939.1"/>
    </source>
</evidence>
<dbReference type="SUPFAM" id="SSF53335">
    <property type="entry name" value="S-adenosyl-L-methionine-dependent methyltransferases"/>
    <property type="match status" value="1"/>
</dbReference>
<proteinExistence type="predicted"/>
<dbReference type="InterPro" id="IPR054170">
    <property type="entry name" value="RlmL_1st"/>
</dbReference>
<dbReference type="PANTHER" id="PTHR47313:SF1">
    <property type="entry name" value="RIBOSOMAL RNA LARGE SUBUNIT METHYLTRANSFERASE K_L"/>
    <property type="match status" value="1"/>
</dbReference>
<sequence length="372" mass="39817">MTAPFEIFLSSAPGLEDVLREEAVANGFAHAVVVPGGVTFKGHWTTVWRANLVMRGAGRVLARIGSFPAYHLAELDKKARAFPWGETLRADVPLRVEVTASQRSKIYHAGAAQQRIETALVEEFGAVIDKTADLVLRARIEKDIVTFSIDTSGESLHKRGHKPAVGKAPMRETLAALFLRQCGYDGSQAVVDPMCGSGTFVLEAAEMAAGLMPGRSRRFAFEDLASFNADRWADMKAACPAPRSDLPQFQGSDRDPGAIRMSRGNAEAAGLGAAIDFQNVSVADLTPPEGAEPGIVMVNPPYGERIGNRKLLFSVHATLGTVLKTRFSGWRVGIVTSDPQLAQATGLSFLAPGAPVAHGGLRVKLYQTAALR</sequence>
<dbReference type="GO" id="GO:0008990">
    <property type="term" value="F:rRNA (guanine-N2-)-methyltransferase activity"/>
    <property type="evidence" value="ECO:0007669"/>
    <property type="project" value="TreeGrafter"/>
</dbReference>
<dbReference type="InterPro" id="IPR053943">
    <property type="entry name" value="RlmKL-like_Mtase_CS"/>
</dbReference>
<dbReference type="InterPro" id="IPR029063">
    <property type="entry name" value="SAM-dependent_MTases_sf"/>
</dbReference>
<dbReference type="AlphaFoldDB" id="A0A7L9WI73"/>
<dbReference type="PANTHER" id="PTHR47313">
    <property type="entry name" value="RIBOSOMAL RNA LARGE SUBUNIT METHYLTRANSFERASE K/L"/>
    <property type="match status" value="1"/>
</dbReference>
<protein>
    <submittedName>
        <fullName evidence="6">Class I SAM-dependent RNA methyltransferase</fullName>
    </submittedName>
</protein>
<dbReference type="InterPro" id="IPR004114">
    <property type="entry name" value="THUMP_dom"/>
</dbReference>
<dbReference type="Pfam" id="PF02926">
    <property type="entry name" value="THUMP"/>
    <property type="match status" value="1"/>
</dbReference>
<dbReference type="RefSeq" id="WP_193082256.1">
    <property type="nucleotide sequence ID" value="NZ_CP045201.1"/>
</dbReference>
<evidence type="ECO:0000313" key="7">
    <source>
        <dbReference type="Proteomes" id="UP000594118"/>
    </source>
</evidence>
<evidence type="ECO:0000259" key="3">
    <source>
        <dbReference type="Pfam" id="PF01170"/>
    </source>
</evidence>
<dbReference type="PROSITE" id="PS01261">
    <property type="entry name" value="UPF0020"/>
    <property type="match status" value="1"/>
</dbReference>
<reference evidence="6 7" key="1">
    <citation type="submission" date="2019-10" db="EMBL/GenBank/DDBJ databases">
        <title>Pseudopuniceibacterium sp. HQ09 islated from Antarctica.</title>
        <authorList>
            <person name="Liao L."/>
            <person name="Su S."/>
            <person name="Chen B."/>
            <person name="Yu Y."/>
        </authorList>
    </citation>
    <scope>NUCLEOTIDE SEQUENCE [LARGE SCALE GENOMIC DNA]</scope>
    <source>
        <strain evidence="6 7">HQ09</strain>
    </source>
</reference>
<dbReference type="KEGG" id="pshq:F3W81_03335"/>
<dbReference type="Pfam" id="PF01170">
    <property type="entry name" value="UPF0020"/>
    <property type="match status" value="1"/>
</dbReference>